<dbReference type="Gene3D" id="3.40.190.10">
    <property type="entry name" value="Periplasmic binding protein-like II"/>
    <property type="match status" value="2"/>
</dbReference>
<evidence type="ECO:0000313" key="1">
    <source>
        <dbReference type="EMBL" id="ADW16320.1"/>
    </source>
</evidence>
<name>A0A7U3YJ27_DESPD</name>
<dbReference type="KEGG" id="dpr:Despr_0129"/>
<dbReference type="EMBL" id="CP002364">
    <property type="protein sequence ID" value="ADW16320.1"/>
    <property type="molecule type" value="Genomic_DNA"/>
</dbReference>
<accession>A0A7U3YJ27</accession>
<organism evidence="1 2">
    <name type="scientific">Desulfobulbus propionicus (strain ATCC 33891 / DSM 2032 / VKM B-1956 / 1pr3)</name>
    <dbReference type="NCBI Taxonomy" id="577650"/>
    <lineage>
        <taxon>Bacteria</taxon>
        <taxon>Pseudomonadati</taxon>
        <taxon>Thermodesulfobacteriota</taxon>
        <taxon>Desulfobulbia</taxon>
        <taxon>Desulfobulbales</taxon>
        <taxon>Desulfobulbaceae</taxon>
        <taxon>Desulfobulbus</taxon>
    </lineage>
</organism>
<dbReference type="AlphaFoldDB" id="A0A7U3YJ27"/>
<sequence>MYPSRRMSSHTNKKNNCMKKLILFLILLILGPTICLSAHEEHFVIGIAPHSSPRLILQMYEPLRLYLEKSLAMPVELTTAPNFDLFAKRALAQEYDLVVTTGQQARLLQLDAGYLPLLTYKADFKSLVIGLQNGDINTPADLNDKKVLGLSPTSQVTLWGQHWLKQNQVQPQSVRYVSAADSVAQLLLAKDADAGFVSLANFQRLAPEVRKQLRIIAESEPMLGRVYLLNSRRADHRQAIEAALSTFAGTQKAQTYFTENKLGGYRAIRPGELEAMDVFTEEVRRVINDLK</sequence>
<proteinExistence type="predicted"/>
<gene>
    <name evidence="1" type="ordered locus">Despr_0129</name>
</gene>
<dbReference type="Proteomes" id="UP000006365">
    <property type="component" value="Chromosome"/>
</dbReference>
<dbReference type="SUPFAM" id="SSF53850">
    <property type="entry name" value="Periplasmic binding protein-like II"/>
    <property type="match status" value="1"/>
</dbReference>
<dbReference type="PANTHER" id="PTHR30024">
    <property type="entry name" value="ALIPHATIC SULFONATES-BINDING PROTEIN-RELATED"/>
    <property type="match status" value="1"/>
</dbReference>
<evidence type="ECO:0000313" key="2">
    <source>
        <dbReference type="Proteomes" id="UP000006365"/>
    </source>
</evidence>
<reference evidence="1 2" key="1">
    <citation type="journal article" date="2011" name="Stand. Genomic Sci.">
        <title>Complete genome sequence of Desulfobulbus propionicus type strain (1pr3).</title>
        <authorList>
            <person name="Pagani I."/>
            <person name="Lapidus A."/>
            <person name="Nolan M."/>
            <person name="Lucas S."/>
            <person name="Hammon N."/>
            <person name="Deshpande S."/>
            <person name="Cheng J.F."/>
            <person name="Chertkov O."/>
            <person name="Davenport K."/>
            <person name="Tapia R."/>
            <person name="Han C."/>
            <person name="Goodwin L."/>
            <person name="Pitluck S."/>
            <person name="Liolios K."/>
            <person name="Mavromatis K."/>
            <person name="Ivanova N."/>
            <person name="Mikhailova N."/>
            <person name="Pati A."/>
            <person name="Chen A."/>
            <person name="Palaniappan K."/>
            <person name="Land M."/>
            <person name="Hauser L."/>
            <person name="Chang Y.J."/>
            <person name="Jeffries C.D."/>
            <person name="Detter J.C."/>
            <person name="Brambilla E."/>
            <person name="Kannan K.P."/>
            <person name="Djao O.D."/>
            <person name="Rohde M."/>
            <person name="Pukall R."/>
            <person name="Spring S."/>
            <person name="Goker M."/>
            <person name="Sikorski J."/>
            <person name="Woyke T."/>
            <person name="Bristow J."/>
            <person name="Eisen J.A."/>
            <person name="Markowitz V."/>
            <person name="Hugenholtz P."/>
            <person name="Kyrpides N.C."/>
            <person name="Klenk H.P."/>
        </authorList>
    </citation>
    <scope>NUCLEOTIDE SEQUENCE [LARGE SCALE GENOMIC DNA]</scope>
    <source>
        <strain evidence="2">ATCC 33891 / DSM 2032 / 1pr3</strain>
    </source>
</reference>
<dbReference type="Pfam" id="PF12974">
    <property type="entry name" value="Phosphonate-bd"/>
    <property type="match status" value="1"/>
</dbReference>
<protein>
    <submittedName>
        <fullName evidence="1">ABC-type phosphate/phosphonate transport system periplasmic component-like protein</fullName>
    </submittedName>
</protein>
<dbReference type="PANTHER" id="PTHR30024:SF17">
    <property type="entry name" value="SOLUTE-BINDING PROTEIN FAMILY 3_N-TERMINAL DOMAIN-CONTAINING PROTEIN"/>
    <property type="match status" value="1"/>
</dbReference>
<keyword evidence="2" id="KW-1185">Reference proteome</keyword>